<name>A0A1I7N4Y8_9HYPH</name>
<keyword evidence="3 4" id="KW-0663">Pyridoxal phosphate</keyword>
<dbReference type="GO" id="GO:0008483">
    <property type="term" value="F:transaminase activity"/>
    <property type="evidence" value="ECO:0007669"/>
    <property type="project" value="UniProtKB-KW"/>
</dbReference>
<protein>
    <submittedName>
        <fullName evidence="5">4-aminobutyrate aminotransferase</fullName>
    </submittedName>
</protein>
<dbReference type="EMBL" id="FPCH01000001">
    <property type="protein sequence ID" value="SFV29732.1"/>
    <property type="molecule type" value="Genomic_DNA"/>
</dbReference>
<dbReference type="InterPro" id="IPR015424">
    <property type="entry name" value="PyrdxlP-dep_Trfase"/>
</dbReference>
<dbReference type="CDD" id="cd00610">
    <property type="entry name" value="OAT_like"/>
    <property type="match status" value="1"/>
</dbReference>
<dbReference type="InterPro" id="IPR015422">
    <property type="entry name" value="PyrdxlP-dep_Trfase_small"/>
</dbReference>
<evidence type="ECO:0000313" key="5">
    <source>
        <dbReference type="EMBL" id="SFV29732.1"/>
    </source>
</evidence>
<evidence type="ECO:0000256" key="3">
    <source>
        <dbReference type="ARBA" id="ARBA00022898"/>
    </source>
</evidence>
<dbReference type="GO" id="GO:0030170">
    <property type="term" value="F:pyridoxal phosphate binding"/>
    <property type="evidence" value="ECO:0007669"/>
    <property type="project" value="InterPro"/>
</dbReference>
<dbReference type="RefSeq" id="WP_092865742.1">
    <property type="nucleotide sequence ID" value="NZ_FPCH01000001.1"/>
</dbReference>
<dbReference type="SUPFAM" id="SSF53383">
    <property type="entry name" value="PLP-dependent transferases"/>
    <property type="match status" value="1"/>
</dbReference>
<dbReference type="InterPro" id="IPR005814">
    <property type="entry name" value="Aminotrans_3"/>
</dbReference>
<dbReference type="PIRSF" id="PIRSF000521">
    <property type="entry name" value="Transaminase_4ab_Lys_Orn"/>
    <property type="match status" value="1"/>
</dbReference>
<evidence type="ECO:0000256" key="1">
    <source>
        <dbReference type="ARBA" id="ARBA00001933"/>
    </source>
</evidence>
<sequence length="437" mass="46573">MPDGAQKTVQILELNAYGGDPQSREQSPLLKRRLRNAGASSVLFYREPIEMVSGSGAWMVAANGKRYLDFYNNVPSVGHCHPHVVAAVADQMARLNINTRYLNARVDDYLDRLKSTFPSALSNVVLTCSGSEANDIAMRVAIAATEKRGFIVAENAYHGNTAWVTEISPAALKKRTLPDHVIAIPAPASGPLAGKNFAASVERAISELTARGHGLAALICDSIFSSDGIFADPAGFLKEAVEKTREAGGLYIADEVQPGFARSGDSFWGFGRHGVEPDIVTMGKPIGNGFPMAGMATRPDLLERFCREVGYFNTFGGNPVAAAAGMAVLEVIESEGLQENARKIGGYLKSRLEDVERTTSGIGEVRGAGLFVGVDICSDGRPDAKKTSDVINKLKDKGILVGAAGLFANTLKLRPPLCLTQSEADIFADALRDALST</sequence>
<dbReference type="InterPro" id="IPR015421">
    <property type="entry name" value="PyrdxlP-dep_Trfase_major"/>
</dbReference>
<dbReference type="PANTHER" id="PTHR45688">
    <property type="match status" value="1"/>
</dbReference>
<evidence type="ECO:0000256" key="2">
    <source>
        <dbReference type="ARBA" id="ARBA00008954"/>
    </source>
</evidence>
<proteinExistence type="inferred from homology"/>
<dbReference type="PROSITE" id="PS00600">
    <property type="entry name" value="AA_TRANSFER_CLASS_3"/>
    <property type="match status" value="1"/>
</dbReference>
<dbReference type="PANTHER" id="PTHR45688:SF13">
    <property type="entry name" value="ALANINE--GLYOXYLATE AMINOTRANSFERASE 2-LIKE"/>
    <property type="match status" value="1"/>
</dbReference>
<comment type="similarity">
    <text evidence="2 4">Belongs to the class-III pyridoxal-phosphate-dependent aminotransferase family.</text>
</comment>
<evidence type="ECO:0000313" key="6">
    <source>
        <dbReference type="Proteomes" id="UP000199423"/>
    </source>
</evidence>
<dbReference type="STRING" id="51670.SAMN04488557_1321"/>
<organism evidence="5 6">
    <name type="scientific">Hyphomicrobium facile</name>
    <dbReference type="NCBI Taxonomy" id="51670"/>
    <lineage>
        <taxon>Bacteria</taxon>
        <taxon>Pseudomonadati</taxon>
        <taxon>Pseudomonadota</taxon>
        <taxon>Alphaproteobacteria</taxon>
        <taxon>Hyphomicrobiales</taxon>
        <taxon>Hyphomicrobiaceae</taxon>
        <taxon>Hyphomicrobium</taxon>
    </lineage>
</organism>
<dbReference type="Proteomes" id="UP000199423">
    <property type="component" value="Unassembled WGS sequence"/>
</dbReference>
<dbReference type="Gene3D" id="3.90.1150.10">
    <property type="entry name" value="Aspartate Aminotransferase, domain 1"/>
    <property type="match status" value="1"/>
</dbReference>
<dbReference type="Pfam" id="PF00202">
    <property type="entry name" value="Aminotran_3"/>
    <property type="match status" value="1"/>
</dbReference>
<dbReference type="InterPro" id="IPR049704">
    <property type="entry name" value="Aminotrans_3_PPA_site"/>
</dbReference>
<evidence type="ECO:0000256" key="4">
    <source>
        <dbReference type="RuleBase" id="RU003560"/>
    </source>
</evidence>
<gene>
    <name evidence="5" type="ORF">SAMN04488557_1321</name>
</gene>
<dbReference type="OrthoDB" id="5288905at2"/>
<comment type="cofactor">
    <cofactor evidence="1">
        <name>pyridoxal 5'-phosphate</name>
        <dbReference type="ChEBI" id="CHEBI:597326"/>
    </cofactor>
</comment>
<keyword evidence="6" id="KW-1185">Reference proteome</keyword>
<reference evidence="6" key="1">
    <citation type="submission" date="2016-10" db="EMBL/GenBank/DDBJ databases">
        <authorList>
            <person name="Varghese N."/>
            <person name="Submissions S."/>
        </authorList>
    </citation>
    <scope>NUCLEOTIDE SEQUENCE [LARGE SCALE GENOMIC DNA]</scope>
    <source>
        <strain evidence="6">DSM 1565</strain>
    </source>
</reference>
<keyword evidence="5" id="KW-0032">Aminotransferase</keyword>
<dbReference type="AlphaFoldDB" id="A0A1I7N4Y8"/>
<accession>A0A1I7N4Y8</accession>
<keyword evidence="5" id="KW-0808">Transferase</keyword>
<dbReference type="Gene3D" id="3.40.640.10">
    <property type="entry name" value="Type I PLP-dependent aspartate aminotransferase-like (Major domain)"/>
    <property type="match status" value="1"/>
</dbReference>